<dbReference type="Gene3D" id="3.30.70.560">
    <property type="entry name" value="7,8-Dihydro-6-hydroxymethylpterin-pyrophosphokinase HPPK"/>
    <property type="match status" value="1"/>
</dbReference>
<dbReference type="PANTHER" id="PTHR43071">
    <property type="entry name" value="2-AMINO-4-HYDROXY-6-HYDROXYMETHYLDIHYDROPTERIDINE PYROPHOSPHOKINASE"/>
    <property type="match status" value="1"/>
</dbReference>
<proteinExistence type="inferred from homology"/>
<dbReference type="NCBIfam" id="TIGR01498">
    <property type="entry name" value="folK"/>
    <property type="match status" value="1"/>
</dbReference>
<dbReference type="InterPro" id="IPR000550">
    <property type="entry name" value="Hppk"/>
</dbReference>
<evidence type="ECO:0000256" key="3">
    <source>
        <dbReference type="ARBA" id="ARBA00013253"/>
    </source>
</evidence>
<keyword evidence="9" id="KW-0289">Folate biosynthesis</keyword>
<dbReference type="GO" id="GO:0046654">
    <property type="term" value="P:tetrahydrofolate biosynthetic process"/>
    <property type="evidence" value="ECO:0007669"/>
    <property type="project" value="UniProtKB-UniPathway"/>
</dbReference>
<evidence type="ECO:0000256" key="8">
    <source>
        <dbReference type="ARBA" id="ARBA00022840"/>
    </source>
</evidence>
<gene>
    <name evidence="14" type="primary">folK</name>
    <name evidence="14" type="ORF">CUZ56_00038</name>
</gene>
<evidence type="ECO:0000313" key="15">
    <source>
        <dbReference type="Proteomes" id="UP000286947"/>
    </source>
</evidence>
<feature type="domain" description="7,8-dihydro-6-hydroxymethylpterin-pyrophosphokinase" evidence="13">
    <location>
        <begin position="8"/>
        <end position="133"/>
    </location>
</feature>
<comment type="pathway">
    <text evidence="1">Cofactor biosynthesis; tetrahydrofolate biosynthesis; 2-amino-4-hydroxy-6-hydroxymethyl-7,8-dihydropteridine diphosphate from 7,8-dihydroneopterin triphosphate: step 4/4.</text>
</comment>
<reference evidence="14 15" key="1">
    <citation type="submission" date="2018-01" db="EMBL/GenBank/DDBJ databases">
        <title>Saezia sanguinis gen. nov., sp. nov., in the order Burkholderiales isolated from human blood.</title>
        <authorList>
            <person name="Medina-Pascual M.J."/>
            <person name="Valdezate S."/>
            <person name="Monzon S."/>
            <person name="Cuesta I."/>
            <person name="Carrasco G."/>
            <person name="Villalon P."/>
            <person name="Saez-Nieto J.A."/>
        </authorList>
    </citation>
    <scope>NUCLEOTIDE SEQUENCE [LARGE SCALE GENOMIC DNA]</scope>
    <source>
        <strain evidence="14 15">CNM695-12</strain>
    </source>
</reference>
<keyword evidence="7 14" id="KW-0418">Kinase</keyword>
<dbReference type="OrthoDB" id="9808041at2"/>
<dbReference type="Proteomes" id="UP000286947">
    <property type="component" value="Unassembled WGS sequence"/>
</dbReference>
<comment type="caution">
    <text evidence="14">The sequence shown here is derived from an EMBL/GenBank/DDBJ whole genome shotgun (WGS) entry which is preliminary data.</text>
</comment>
<dbReference type="GO" id="GO:0046656">
    <property type="term" value="P:folic acid biosynthetic process"/>
    <property type="evidence" value="ECO:0007669"/>
    <property type="project" value="UniProtKB-KW"/>
</dbReference>
<dbReference type="RefSeq" id="WP_126977058.1">
    <property type="nucleotide sequence ID" value="NZ_PQSP01000001.1"/>
</dbReference>
<dbReference type="InterPro" id="IPR035907">
    <property type="entry name" value="Hppk_sf"/>
</dbReference>
<evidence type="ECO:0000256" key="1">
    <source>
        <dbReference type="ARBA" id="ARBA00005051"/>
    </source>
</evidence>
<accession>A0A433SFY8</accession>
<evidence type="ECO:0000256" key="7">
    <source>
        <dbReference type="ARBA" id="ARBA00022777"/>
    </source>
</evidence>
<sequence>MTTVQAWIGLGANLGDAQATLEAALQALNALPETRLLRRSSFYRSAPVDADGPDFINAVACCETAMAPLDLLHEMQRIELAYGRQRPYYHAPRTLDLDLLLYGDQTMQTAELVLPHPAIGKRAFVLLPLAELDMALWIPGQGYVNDLLPQVQDQRIERLSAVAGTSTDGMSGASG</sequence>
<dbReference type="PANTHER" id="PTHR43071:SF1">
    <property type="entry name" value="2-AMINO-4-HYDROXY-6-HYDROXYMETHYLDIHYDROPTERIDINE PYROPHOSPHOKINASE"/>
    <property type="match status" value="1"/>
</dbReference>
<keyword evidence="8" id="KW-0067">ATP-binding</keyword>
<dbReference type="EMBL" id="PQSP01000001">
    <property type="protein sequence ID" value="RUS67564.1"/>
    <property type="molecule type" value="Genomic_DNA"/>
</dbReference>
<dbReference type="GO" id="GO:0016301">
    <property type="term" value="F:kinase activity"/>
    <property type="evidence" value="ECO:0007669"/>
    <property type="project" value="UniProtKB-KW"/>
</dbReference>
<dbReference type="AlphaFoldDB" id="A0A433SFY8"/>
<organism evidence="14 15">
    <name type="scientific">Saezia sanguinis</name>
    <dbReference type="NCBI Taxonomy" id="1965230"/>
    <lineage>
        <taxon>Bacteria</taxon>
        <taxon>Pseudomonadati</taxon>
        <taxon>Pseudomonadota</taxon>
        <taxon>Betaproteobacteria</taxon>
        <taxon>Burkholderiales</taxon>
        <taxon>Saeziaceae</taxon>
        <taxon>Saezia</taxon>
    </lineage>
</organism>
<evidence type="ECO:0000256" key="10">
    <source>
        <dbReference type="ARBA" id="ARBA00029409"/>
    </source>
</evidence>
<dbReference type="UniPathway" id="UPA00077">
    <property type="reaction ID" value="UER00155"/>
</dbReference>
<dbReference type="SUPFAM" id="SSF55083">
    <property type="entry name" value="6-hydroxymethyl-7,8-dihydropterin pyrophosphokinase, HPPK"/>
    <property type="match status" value="1"/>
</dbReference>
<evidence type="ECO:0000256" key="9">
    <source>
        <dbReference type="ARBA" id="ARBA00022909"/>
    </source>
</evidence>
<evidence type="ECO:0000313" key="14">
    <source>
        <dbReference type="EMBL" id="RUS67564.1"/>
    </source>
</evidence>
<dbReference type="GO" id="GO:0003848">
    <property type="term" value="F:2-amino-4-hydroxy-6-hydroxymethyldihydropteridine diphosphokinase activity"/>
    <property type="evidence" value="ECO:0007669"/>
    <property type="project" value="UniProtKB-EC"/>
</dbReference>
<evidence type="ECO:0000256" key="4">
    <source>
        <dbReference type="ARBA" id="ARBA00016218"/>
    </source>
</evidence>
<comment type="similarity">
    <text evidence="2">Belongs to the HPPK family.</text>
</comment>
<name>A0A433SFY8_9BURK</name>
<dbReference type="EC" id="2.7.6.3" evidence="3"/>
<evidence type="ECO:0000256" key="5">
    <source>
        <dbReference type="ARBA" id="ARBA00022679"/>
    </source>
</evidence>
<dbReference type="GO" id="GO:0005524">
    <property type="term" value="F:ATP binding"/>
    <property type="evidence" value="ECO:0007669"/>
    <property type="project" value="UniProtKB-KW"/>
</dbReference>
<keyword evidence="15" id="KW-1185">Reference proteome</keyword>
<comment type="function">
    <text evidence="10">Catalyzes the transfer of pyrophosphate from adenosine triphosphate (ATP) to 6-hydroxymethyl-7,8-dihydropterin, an enzymatic step in folate biosynthesis pathway.</text>
</comment>
<evidence type="ECO:0000259" key="13">
    <source>
        <dbReference type="Pfam" id="PF01288"/>
    </source>
</evidence>
<dbReference type="Pfam" id="PF01288">
    <property type="entry name" value="HPPK"/>
    <property type="match status" value="1"/>
</dbReference>
<dbReference type="CDD" id="cd00483">
    <property type="entry name" value="HPPK"/>
    <property type="match status" value="1"/>
</dbReference>
<evidence type="ECO:0000256" key="6">
    <source>
        <dbReference type="ARBA" id="ARBA00022741"/>
    </source>
</evidence>
<keyword evidence="5 14" id="KW-0808">Transferase</keyword>
<evidence type="ECO:0000256" key="11">
    <source>
        <dbReference type="ARBA" id="ARBA00029766"/>
    </source>
</evidence>
<keyword evidence="6" id="KW-0547">Nucleotide-binding</keyword>
<evidence type="ECO:0000256" key="12">
    <source>
        <dbReference type="ARBA" id="ARBA00033413"/>
    </source>
</evidence>
<evidence type="ECO:0000256" key="2">
    <source>
        <dbReference type="ARBA" id="ARBA00005810"/>
    </source>
</evidence>
<protein>
    <recommendedName>
        <fullName evidence="4">2-amino-4-hydroxy-6-hydroxymethyldihydropteridine pyrophosphokinase</fullName>
        <ecNumber evidence="3">2.7.6.3</ecNumber>
    </recommendedName>
    <alternativeName>
        <fullName evidence="11">6-hydroxymethyl-7,8-dihydropterin pyrophosphokinase</fullName>
    </alternativeName>
    <alternativeName>
        <fullName evidence="12">7,8-dihydro-6-hydroxymethylpterin-pyrophosphokinase</fullName>
    </alternativeName>
</protein>